<dbReference type="InterPro" id="IPR019959">
    <property type="entry name" value="T1SS-143_rpt-cont_dom"/>
</dbReference>
<dbReference type="SUPFAM" id="SSF51120">
    <property type="entry name" value="beta-Roll"/>
    <property type="match status" value="1"/>
</dbReference>
<dbReference type="OrthoDB" id="5649378at2"/>
<reference evidence="2 3" key="1">
    <citation type="journal article" date="2017" name="Elife">
        <title>Extensive horizontal gene transfer in cheese-associated bacteria.</title>
        <authorList>
            <person name="Bonham K.S."/>
            <person name="Wolfe B.E."/>
            <person name="Dutton R.J."/>
        </authorList>
    </citation>
    <scope>NUCLEOTIDE SEQUENCE [LARGE SCALE GENOMIC DNA]</scope>
    <source>
        <strain evidence="2 3">JB196</strain>
    </source>
</reference>
<proteinExistence type="predicted"/>
<dbReference type="InterPro" id="IPR018511">
    <property type="entry name" value="Hemolysin-typ_Ca-bd_CS"/>
</dbReference>
<comment type="caution">
    <text evidence="2">The sequence shown here is derived from an EMBL/GenBank/DDBJ whole genome shotgun (WGS) entry which is preliminary data.</text>
</comment>
<dbReference type="Proteomes" id="UP000252479">
    <property type="component" value="Unassembled WGS sequence"/>
</dbReference>
<dbReference type="EMBL" id="QPGL01000002">
    <property type="protein sequence ID" value="RCS70361.1"/>
    <property type="molecule type" value="Genomic_DNA"/>
</dbReference>
<dbReference type="Pfam" id="PF00353">
    <property type="entry name" value="HemolysinCabind"/>
    <property type="match status" value="1"/>
</dbReference>
<sequence length="2233" mass="233150">MINVQTIVFQSNQPTFDGLTSNGEPTTYEVEPYLVTLFDNNGNTLLTVTLDDSGNYTVTVFGPIDQEDSQSTDIELNVTATDFDNDTTDGTLTFAVTDGDSATGDGLSGSISIVEGTLSSSDPDAGYPDPAPTGSTGNIFIAAGVERLDPTTVQIKPSDLNTLMSELEADLTSGGQALVFEYDSANGTLIGRVGSDTGAIALTIVLTATQNGQGVDINVSMTQSLPLDHDQDSSGANSSGWVTVNDSEIHINLPVQVQDTDGDYLDNAVDIDLTIVDGTNPTFTVDSGVTVDESAINAGGDNHQGSNPSSNTETATGQISITLGSDEIANFKIDIEAFNTDGSLTSQGAVVELVDNNDGTFSGIAGGREVFVVTFSPDGAYTFTITGALDHNKATGNDTSLTIPLPIYAVDKDGDVVPNDDDYGSSTINIIVNDDVPTVQGNTFDVNEGETITALLLPSSEGADDIASISLSFADTENGAITEHSSPFGLTDVYKGDQLLGQISVDSEGIVTFVSNPDLADVQESITLDMDIIITDKDGDQDSGTVTLDIHDQDPAFIFPNPTHGQEEDGQELITDGAEAGLDEFDNVDGTNHLIDGIEVPMGIDLGDVDRGEAIVDGSFTITLPADAHGQFYYNGAFLTPNAEGKVTIPSGAISAPDGDGVVTISGVKFIPDEDTAIDLKPLITLNHTADTSDGSETLYVRFSYLPDGSQLLLNGTPVELIDGSYDIPYSDLDQLQFLPAPESSGDFTLTVEGIVRDTAEFQGDSVLDPEAAISDEYITGSKNINISVKGVADEPRFDLTGSDWKPVDDEYSGIEITIPEDGAASFDFGIISGEMVDAMPGDDSETLSVVISGIPEGTIITSNGSPLDVTFVGMDGNGQPIYEISLDSLDDIKITPPPNSTVDLELTAKIVVTEADGDSAEYEKDIIIHVEPVIDAGDFSSTIAGVEDTPITIDRTNWMPPLADSQEKVTHLTFTLPIGADPTGYTLIIVQGGVETELNFDAEGKLNLDQYLEALADGSAVLQITTPENSDKDFTLGAEVTIRQDDVDSDAFSEETVTGSITIDIQAAVEQGGDPYNPDPNADNGVGKIVISTGADANNDGIIDDAGIVTCDTTGVVDLSNNPGSGVGTIMYAENDLSSNEIIMELVLDFSHINLPEGQGFVVVGAVNNGDGSWTVKSGSLDNIQIQAPANFTDTVTVHVTAKVQDQGDRDNDGNLENDKSEIVVREGDIELDFSNNQNTNTELAADIIVEDTIVLGVEDKGVNLGSQLTTNGSISVSTNDVNGDGNGEIPNDVMTVVIDSSQLPSGATITGAEYDFQTGQYVYQATLNPDGTVNLSSLGLVLPNDYAGDFQFEVKYVTTDANSGDVNEATQNVVVKVDPVVDAGPGISLNVVSSSGLNQDYQPISESDDKTEVVYDNIAYEDATITLDFSAVSFGDTLNTVEGGLETLDSLTIRVDPSMGHFLDSEGKEVSVLTLSPDELSNVQFIPTEDFSGQVDISVSGTITDTATYDILSGTATDTKTTAETTVSFDVVAVNDDVKVEIIDGGIQGDEDTAISLGGGTVTLQDIDGSESMVSLLLTNIPEGFTVLGAVNNGGGEWSVSIPFGSTSFDLNGISLIPPKNFSGNITIDVVLYTKEDSLDSVVSFTHSIDVEVLPVADQIDADVVTSAQGLENGDILLDLDISTVDNKLSDTTNASNVTENGPEIIQITISNVPVGMGASFSFPNGEAGTIIDNGDGTWTITTESGTLDSLIFNPGDANNMNWDGELQLDIRSVDNGVVADASLGVQTTINVDVTAVNDAPENTLPTGELAGMEGEVTIINGLSISDVDVNDTVDGQMKVVLSSSDGLLSIPDDYSGSVTIIGNDSGELTLTGSLDAINDLLSGGVEYIPNSGTGGSDATITMTTSDNGNSGTGGVLSDSDTVTVSVAAPVALMSAFAMAPRAVPHTSVTAAQLALIPLLALLGEKVNSAELVQVELKHLGLSNIVDSAGQPLGETQEDGSWVIAAQDLDNAFINDLPEGEHSLEVAIVEQHDDETITSQSMIEVTVQPNDQNVLETADASDTSHSSILVGGDEPSLIIGTDGDDVLIGGLGMDILTGGAGNDELWGGEYNGTGDGVTDIFVWHAEDVGASGSPAIDVIKDFELNIDKIDLRDLFSDGDSEGVQMDDMLAGITASVDEGKVNLNVTSESGGEQIIVLDNVSTDSLGLDSTASSSDIISSLYNQHNAFTVDN</sequence>
<protein>
    <submittedName>
        <fullName evidence="2">Type I secretion C-terminal target domain-containing protein</fullName>
    </submittedName>
</protein>
<gene>
    <name evidence="2" type="ORF">CIK83_13050</name>
</gene>
<organism evidence="2 3">
    <name type="scientific">Vibrio casei</name>
    <dbReference type="NCBI Taxonomy" id="673372"/>
    <lineage>
        <taxon>Bacteria</taxon>
        <taxon>Pseudomonadati</taxon>
        <taxon>Pseudomonadota</taxon>
        <taxon>Gammaproteobacteria</taxon>
        <taxon>Vibrionales</taxon>
        <taxon>Vibrionaceae</taxon>
        <taxon>Vibrio</taxon>
    </lineage>
</organism>
<dbReference type="GO" id="GO:0005509">
    <property type="term" value="F:calcium ion binding"/>
    <property type="evidence" value="ECO:0007669"/>
    <property type="project" value="InterPro"/>
</dbReference>
<evidence type="ECO:0000256" key="1">
    <source>
        <dbReference type="ARBA" id="ARBA00022837"/>
    </source>
</evidence>
<dbReference type="InterPro" id="IPR001343">
    <property type="entry name" value="Hemolysn_Ca-bd"/>
</dbReference>
<dbReference type="Gene3D" id="2.150.10.10">
    <property type="entry name" value="Serralysin-like metalloprotease, C-terminal"/>
    <property type="match status" value="1"/>
</dbReference>
<name>A0A368LI62_9VIBR</name>
<dbReference type="NCBIfam" id="TIGR03661">
    <property type="entry name" value="T1SS_VCA0849"/>
    <property type="match status" value="1"/>
</dbReference>
<dbReference type="InterPro" id="IPR019960">
    <property type="entry name" value="T1SS_VCA0849"/>
</dbReference>
<evidence type="ECO:0000313" key="3">
    <source>
        <dbReference type="Proteomes" id="UP000252479"/>
    </source>
</evidence>
<evidence type="ECO:0000313" key="2">
    <source>
        <dbReference type="EMBL" id="RCS70361.1"/>
    </source>
</evidence>
<dbReference type="PROSITE" id="PS00330">
    <property type="entry name" value="HEMOLYSIN_CALCIUM"/>
    <property type="match status" value="1"/>
</dbReference>
<keyword evidence="1" id="KW-0106">Calcium</keyword>
<accession>A0A368LI62</accession>
<dbReference type="InterPro" id="IPR011049">
    <property type="entry name" value="Serralysin-like_metalloprot_C"/>
</dbReference>
<keyword evidence="3" id="KW-1185">Reference proteome</keyword>
<dbReference type="NCBIfam" id="TIGR03660">
    <property type="entry name" value="T1SS_rpt_143"/>
    <property type="match status" value="1"/>
</dbReference>